<accession>A0A0A9B8E5</accession>
<reference evidence="1" key="2">
    <citation type="journal article" date="2015" name="Data Brief">
        <title>Shoot transcriptome of the giant reed, Arundo donax.</title>
        <authorList>
            <person name="Barrero R.A."/>
            <person name="Guerrero F.D."/>
            <person name="Moolhuijzen P."/>
            <person name="Goolsby J.A."/>
            <person name="Tidwell J."/>
            <person name="Bellgard S.E."/>
            <person name="Bellgard M.I."/>
        </authorList>
    </citation>
    <scope>NUCLEOTIDE SEQUENCE</scope>
    <source>
        <tissue evidence="1">Shoot tissue taken approximately 20 cm above the soil surface</tissue>
    </source>
</reference>
<dbReference type="EMBL" id="GBRH01237656">
    <property type="protein sequence ID" value="JAD60239.1"/>
    <property type="molecule type" value="Transcribed_RNA"/>
</dbReference>
<dbReference type="AlphaFoldDB" id="A0A0A9B8E5"/>
<protein>
    <submittedName>
        <fullName evidence="1">Uncharacterized protein</fullName>
    </submittedName>
</protein>
<organism evidence="1">
    <name type="scientific">Arundo donax</name>
    <name type="common">Giant reed</name>
    <name type="synonym">Donax arundinaceus</name>
    <dbReference type="NCBI Taxonomy" id="35708"/>
    <lineage>
        <taxon>Eukaryota</taxon>
        <taxon>Viridiplantae</taxon>
        <taxon>Streptophyta</taxon>
        <taxon>Embryophyta</taxon>
        <taxon>Tracheophyta</taxon>
        <taxon>Spermatophyta</taxon>
        <taxon>Magnoliopsida</taxon>
        <taxon>Liliopsida</taxon>
        <taxon>Poales</taxon>
        <taxon>Poaceae</taxon>
        <taxon>PACMAD clade</taxon>
        <taxon>Arundinoideae</taxon>
        <taxon>Arundineae</taxon>
        <taxon>Arundo</taxon>
    </lineage>
</organism>
<reference evidence="1" key="1">
    <citation type="submission" date="2014-09" db="EMBL/GenBank/DDBJ databases">
        <authorList>
            <person name="Magalhaes I.L.F."/>
            <person name="Oliveira U."/>
            <person name="Santos F.R."/>
            <person name="Vidigal T.H.D.A."/>
            <person name="Brescovit A.D."/>
            <person name="Santos A.J."/>
        </authorList>
    </citation>
    <scope>NUCLEOTIDE SEQUENCE</scope>
    <source>
        <tissue evidence="1">Shoot tissue taken approximately 20 cm above the soil surface</tissue>
    </source>
</reference>
<sequence length="50" mass="5518">MLGLLHWKHGMNTGFTAVTCSLMIDLSIEVRLLLLCTNPTLGSLVKRLCC</sequence>
<evidence type="ECO:0000313" key="1">
    <source>
        <dbReference type="EMBL" id="JAD60239.1"/>
    </source>
</evidence>
<proteinExistence type="predicted"/>
<name>A0A0A9B8E5_ARUDO</name>